<dbReference type="Proteomes" id="UP000250780">
    <property type="component" value="Unassembled WGS sequence"/>
</dbReference>
<sequence length="112" mass="11099">MNVLAKDGSMKIQVGANDGQTITIDLKKIDSDTLGLSGFNVNGGGAVANTAATKDDLVAASVSAAVGNEYTVSAGLSKSTAADVIASLTDGATVTAAGVSNGFCCRGNWRCL</sequence>
<protein>
    <submittedName>
        <fullName evidence="1">Flagellin</fullName>
    </submittedName>
</protein>
<accession>A0A2X1NDG4</accession>
<name>A0A2X1NDG4_ECOLX</name>
<gene>
    <name evidence="1" type="primary">fliC_2</name>
    <name evidence="1" type="ORF">NCTC9073_06049</name>
</gene>
<evidence type="ECO:0000313" key="2">
    <source>
        <dbReference type="Proteomes" id="UP000250780"/>
    </source>
</evidence>
<dbReference type="EMBL" id="UASD01000010">
    <property type="protein sequence ID" value="SPX19902.1"/>
    <property type="molecule type" value="Genomic_DNA"/>
</dbReference>
<reference evidence="1 2" key="1">
    <citation type="submission" date="2018-06" db="EMBL/GenBank/DDBJ databases">
        <authorList>
            <consortium name="Pathogen Informatics"/>
            <person name="Doyle S."/>
        </authorList>
    </citation>
    <scope>NUCLEOTIDE SEQUENCE [LARGE SCALE GENOMIC DNA]</scope>
    <source>
        <strain evidence="1 2">NCTC9073</strain>
    </source>
</reference>
<organism evidence="1 2">
    <name type="scientific">Escherichia coli</name>
    <dbReference type="NCBI Taxonomy" id="562"/>
    <lineage>
        <taxon>Bacteria</taxon>
        <taxon>Pseudomonadati</taxon>
        <taxon>Pseudomonadota</taxon>
        <taxon>Gammaproteobacteria</taxon>
        <taxon>Enterobacterales</taxon>
        <taxon>Enterobacteriaceae</taxon>
        <taxon>Escherichia</taxon>
    </lineage>
</organism>
<dbReference type="Gene3D" id="1.20.1330.10">
    <property type="entry name" value="f41 fragment of flagellin, N-terminal domain"/>
    <property type="match status" value="1"/>
</dbReference>
<evidence type="ECO:0000313" key="1">
    <source>
        <dbReference type="EMBL" id="SPX19902.1"/>
    </source>
</evidence>
<proteinExistence type="predicted"/>
<keyword evidence="1" id="KW-0969">Cilium</keyword>
<keyword evidence="1" id="KW-0282">Flagellum</keyword>
<keyword evidence="1" id="KW-0966">Cell projection</keyword>
<dbReference type="SUPFAM" id="SSF64518">
    <property type="entry name" value="Phase 1 flagellin"/>
    <property type="match status" value="1"/>
</dbReference>
<dbReference type="AlphaFoldDB" id="A0A2X1NDG4"/>